<keyword evidence="1" id="KW-1133">Transmembrane helix</keyword>
<dbReference type="EMBL" id="DXDX01000130">
    <property type="protein sequence ID" value="HIY21654.1"/>
    <property type="molecule type" value="Genomic_DNA"/>
</dbReference>
<dbReference type="Proteomes" id="UP000823868">
    <property type="component" value="Unassembled WGS sequence"/>
</dbReference>
<accession>A0A9D1Y8R8</accession>
<reference evidence="2" key="2">
    <citation type="submission" date="2021-04" db="EMBL/GenBank/DDBJ databases">
        <authorList>
            <person name="Gilroy R."/>
        </authorList>
    </citation>
    <scope>NUCLEOTIDE SEQUENCE</scope>
    <source>
        <strain evidence="2">ChiBcec16_6824</strain>
    </source>
</reference>
<evidence type="ECO:0000313" key="3">
    <source>
        <dbReference type="Proteomes" id="UP000823868"/>
    </source>
</evidence>
<reference evidence="2" key="1">
    <citation type="journal article" date="2021" name="PeerJ">
        <title>Extensive microbial diversity within the chicken gut microbiome revealed by metagenomics and culture.</title>
        <authorList>
            <person name="Gilroy R."/>
            <person name="Ravi A."/>
            <person name="Getino M."/>
            <person name="Pursley I."/>
            <person name="Horton D.L."/>
            <person name="Alikhan N.F."/>
            <person name="Baker D."/>
            <person name="Gharbi K."/>
            <person name="Hall N."/>
            <person name="Watson M."/>
            <person name="Adriaenssens E.M."/>
            <person name="Foster-Nyarko E."/>
            <person name="Jarju S."/>
            <person name="Secka A."/>
            <person name="Antonio M."/>
            <person name="Oren A."/>
            <person name="Chaudhuri R.R."/>
            <person name="La Ragione R."/>
            <person name="Hildebrand F."/>
            <person name="Pallen M.J."/>
        </authorList>
    </citation>
    <scope>NUCLEOTIDE SEQUENCE</scope>
    <source>
        <strain evidence="2">ChiBcec16_6824</strain>
    </source>
</reference>
<feature type="transmembrane region" description="Helical" evidence="1">
    <location>
        <begin position="47"/>
        <end position="68"/>
    </location>
</feature>
<proteinExistence type="predicted"/>
<dbReference type="AlphaFoldDB" id="A0A9D1Y8R8"/>
<keyword evidence="1" id="KW-0472">Membrane</keyword>
<protein>
    <submittedName>
        <fullName evidence="2">Uncharacterized protein</fullName>
    </submittedName>
</protein>
<sequence>MKPQESAVEGMLRRDCILLAVFLLAALGINAFVVLETLPIVDDPGLRAGIVVVFAAAMLVLAGAMFWVGRHLFRNRTEVYGEDLHYQQLIKEQKGGGAA</sequence>
<comment type="caution">
    <text evidence="2">The sequence shown here is derived from an EMBL/GenBank/DDBJ whole genome shotgun (WGS) entry which is preliminary data.</text>
</comment>
<name>A0A9D1Y8R8_9FIRM</name>
<organism evidence="2 3">
    <name type="scientific">Candidatus Flavonifractor merdigallinarum</name>
    <dbReference type="NCBI Taxonomy" id="2838589"/>
    <lineage>
        <taxon>Bacteria</taxon>
        <taxon>Bacillati</taxon>
        <taxon>Bacillota</taxon>
        <taxon>Clostridia</taxon>
        <taxon>Eubacteriales</taxon>
        <taxon>Oscillospiraceae</taxon>
        <taxon>Flavonifractor</taxon>
    </lineage>
</organism>
<evidence type="ECO:0000313" key="2">
    <source>
        <dbReference type="EMBL" id="HIY21654.1"/>
    </source>
</evidence>
<gene>
    <name evidence="2" type="ORF">H9841_07135</name>
</gene>
<evidence type="ECO:0000256" key="1">
    <source>
        <dbReference type="SAM" id="Phobius"/>
    </source>
</evidence>
<keyword evidence="1" id="KW-0812">Transmembrane</keyword>